<proteinExistence type="predicted"/>
<organism evidence="1">
    <name type="scientific">Daucus carota subsp. sativus</name>
    <name type="common">Carrot</name>
    <dbReference type="NCBI Taxonomy" id="79200"/>
    <lineage>
        <taxon>Eukaryota</taxon>
        <taxon>Viridiplantae</taxon>
        <taxon>Streptophyta</taxon>
        <taxon>Embryophyta</taxon>
        <taxon>Tracheophyta</taxon>
        <taxon>Spermatophyta</taxon>
        <taxon>Magnoliopsida</taxon>
        <taxon>eudicotyledons</taxon>
        <taxon>Gunneridae</taxon>
        <taxon>Pentapetalae</taxon>
        <taxon>asterids</taxon>
        <taxon>campanulids</taxon>
        <taxon>Apiales</taxon>
        <taxon>Apiaceae</taxon>
        <taxon>Apioideae</taxon>
        <taxon>Scandiceae</taxon>
        <taxon>Daucinae</taxon>
        <taxon>Daucus</taxon>
        <taxon>Daucus sect. Daucus</taxon>
    </lineage>
</organism>
<accession>A0A166IA05</accession>
<gene>
    <name evidence="1" type="ORF">DCAR_003563</name>
</gene>
<comment type="caution">
    <text evidence="1">The sequence shown here is derived from an EMBL/GenBank/DDBJ whole genome shotgun (WGS) entry which is preliminary data.</text>
</comment>
<dbReference type="AlphaFoldDB" id="A0A166IA05"/>
<evidence type="ECO:0000313" key="1">
    <source>
        <dbReference type="EMBL" id="KZN10907.1"/>
    </source>
</evidence>
<dbReference type="Gramene" id="KZN10907">
    <property type="protein sequence ID" value="KZN10907"/>
    <property type="gene ID" value="DCAR_003563"/>
</dbReference>
<protein>
    <submittedName>
        <fullName evidence="1">Uncharacterized protein</fullName>
    </submittedName>
</protein>
<reference evidence="1" key="1">
    <citation type="journal article" date="2016" name="Nat. Genet.">
        <title>A high-quality carrot genome assembly provides new insights into carotenoid accumulation and asterid genome evolution.</title>
        <authorList>
            <person name="Iorizzo M."/>
            <person name="Ellison S."/>
            <person name="Senalik D."/>
            <person name="Zeng P."/>
            <person name="Satapoomin P."/>
            <person name="Huang J."/>
            <person name="Bowman M."/>
            <person name="Iovene M."/>
            <person name="Sanseverino W."/>
            <person name="Cavagnaro P."/>
            <person name="Yildiz M."/>
            <person name="Macko-Podgorni A."/>
            <person name="Moranska E."/>
            <person name="Grzebelus E."/>
            <person name="Grzebelus D."/>
            <person name="Ashrafi H."/>
            <person name="Zheng Z."/>
            <person name="Cheng S."/>
            <person name="Spooner D."/>
            <person name="Van Deynze A."/>
            <person name="Simon P."/>
        </authorList>
    </citation>
    <scope>NUCLEOTIDE SEQUENCE [LARGE SCALE GENOMIC DNA]</scope>
    <source>
        <tissue evidence="1">Leaf</tissue>
    </source>
</reference>
<dbReference type="EMBL" id="LNRQ01000001">
    <property type="protein sequence ID" value="KZN10907.1"/>
    <property type="molecule type" value="Genomic_DNA"/>
</dbReference>
<sequence length="69" mass="7437">MDSTTNLGCKRNKENAMDGSFSGCNLTPLSTWHFNGNHGHGFNSQITSTGRTNSAGFSLAVIFKTRVIT</sequence>
<name>A0A166IA05_DAUCS</name>